<evidence type="ECO:0008006" key="3">
    <source>
        <dbReference type="Google" id="ProtNLM"/>
    </source>
</evidence>
<sequence>MTNQSTPELLILHAVRLLGFAKSAEIAERARTGPDEALRVLREAERQSWVQHVEFADLGGWSLTDSGKTENERQLAVERAGADPENQIAATYRDFIPLNARLLRAVTDWQIRPTDKDRFAPNDHRDTAWDGRILAELTTLDDDLRPLVARLAGVLARFGNYDTRFATALQRAQGGHRDWVDKTNIDSCHRVWFQLHEDLVATLGIDRGTENPAGP</sequence>
<keyword evidence="2" id="KW-1185">Reference proteome</keyword>
<reference evidence="1 2" key="1">
    <citation type="journal article" date="2012" name="BMC Genomics">
        <title>Complete genome sequence of Saccharothrix espanaensis DSM 44229T and comparison to the other completely sequenced Pseudonocardiaceae.</title>
        <authorList>
            <person name="Strobel T."/>
            <person name="Al-Dilaimi A."/>
            <person name="Blom J."/>
            <person name="Gessner A."/>
            <person name="Kalinowski J."/>
            <person name="Luzhetska M."/>
            <person name="Puhler A."/>
            <person name="Szczepanowski R."/>
            <person name="Bechthold A."/>
            <person name="Ruckert C."/>
        </authorList>
    </citation>
    <scope>NUCLEOTIDE SEQUENCE [LARGE SCALE GENOMIC DNA]</scope>
    <source>
        <strain evidence="2">ATCC 51144 / DSM 44229 / JCM 9112 / NBRC 15066 / NRRL 15764</strain>
    </source>
</reference>
<dbReference type="RefSeq" id="WP_015102497.1">
    <property type="nucleotide sequence ID" value="NC_019673.1"/>
</dbReference>
<evidence type="ECO:0000313" key="1">
    <source>
        <dbReference type="EMBL" id="CCH32385.1"/>
    </source>
</evidence>
<dbReference type="HOGENOM" id="CLU_110202_0_0_11"/>
<proteinExistence type="predicted"/>
<dbReference type="AlphaFoldDB" id="K0JWY8"/>
<dbReference type="BioCyc" id="SESP1179773:BN6_RS24770-MONOMER"/>
<evidence type="ECO:0000313" key="2">
    <source>
        <dbReference type="Proteomes" id="UP000006281"/>
    </source>
</evidence>
<protein>
    <recommendedName>
        <fullName evidence="3">Transcriptional regulator</fullName>
    </recommendedName>
</protein>
<dbReference type="STRING" id="1179773.BN6_51190"/>
<organism evidence="1 2">
    <name type="scientific">Saccharothrix espanaensis (strain ATCC 51144 / DSM 44229 / JCM 9112 / NBRC 15066 / NRRL 15764)</name>
    <dbReference type="NCBI Taxonomy" id="1179773"/>
    <lineage>
        <taxon>Bacteria</taxon>
        <taxon>Bacillati</taxon>
        <taxon>Actinomycetota</taxon>
        <taxon>Actinomycetes</taxon>
        <taxon>Pseudonocardiales</taxon>
        <taxon>Pseudonocardiaceae</taxon>
        <taxon>Saccharothrix</taxon>
    </lineage>
</organism>
<name>K0JWY8_SACES</name>
<gene>
    <name evidence="1" type="ordered locus">BN6_51190</name>
</gene>
<dbReference type="eggNOG" id="ENOG502ZK49">
    <property type="taxonomic scope" value="Bacteria"/>
</dbReference>
<dbReference type="OrthoDB" id="3568381at2"/>
<dbReference type="KEGG" id="sesp:BN6_51190"/>
<dbReference type="Proteomes" id="UP000006281">
    <property type="component" value="Chromosome"/>
</dbReference>
<dbReference type="EMBL" id="HE804045">
    <property type="protein sequence ID" value="CCH32385.1"/>
    <property type="molecule type" value="Genomic_DNA"/>
</dbReference>
<accession>K0JWY8</accession>
<dbReference type="PATRIC" id="fig|1179773.3.peg.5145"/>